<sequence length="165" mass="18586">MARVFSSLLILAISFVIATLSRAADDPKACEVCINVLEQIDATMDKADKKNKPKIEAAIDAFCDQKMLNAKDKKMCYYLDPIKRAVSQPFSTGMPKNKVCQRLTKDNPDICAVKYPMKVEKDTDYSKLRVKALKQILAERGVECTGCLEKPDYVKRCEETAHMDL</sequence>
<dbReference type="InterPro" id="IPR036361">
    <property type="entry name" value="SAP_dom_sf"/>
</dbReference>
<dbReference type="InterPro" id="IPR019345">
    <property type="entry name" value="ARMET_C"/>
</dbReference>
<evidence type="ECO:0000256" key="8">
    <source>
        <dbReference type="SAM" id="SignalP"/>
    </source>
</evidence>
<keyword evidence="5 8" id="KW-0732">Signal</keyword>
<dbReference type="PANTHER" id="PTHR12990:SF5">
    <property type="entry name" value="MESENCEPHALIC ASTROCYTE-DERIVED NEUROTROPHIC FACTOR HOMOLOG"/>
    <property type="match status" value="1"/>
</dbReference>
<evidence type="ECO:0000256" key="6">
    <source>
        <dbReference type="ARBA" id="ARBA00023157"/>
    </source>
</evidence>
<evidence type="ECO:0000256" key="7">
    <source>
        <dbReference type="ARBA" id="ARBA00032923"/>
    </source>
</evidence>
<dbReference type="PANTHER" id="PTHR12990">
    <property type="entry name" value="ARMET-LIKE PROTEIN"/>
    <property type="match status" value="1"/>
</dbReference>
<protein>
    <recommendedName>
        <fullName evidence="3">Mesencephalic astrocyte-derived neurotrophic factor homolog</fullName>
    </recommendedName>
    <alternativeName>
        <fullName evidence="7">MANF/CDNF-like protein</fullName>
    </alternativeName>
</protein>
<feature type="domain" description="ARMET C-terminal" evidence="9">
    <location>
        <begin position="124"/>
        <end position="162"/>
    </location>
</feature>
<feature type="signal peptide" evidence="8">
    <location>
        <begin position="1"/>
        <end position="23"/>
    </location>
</feature>
<evidence type="ECO:0000259" key="9">
    <source>
        <dbReference type="Pfam" id="PF10208"/>
    </source>
</evidence>
<evidence type="ECO:0000256" key="5">
    <source>
        <dbReference type="ARBA" id="ARBA00022729"/>
    </source>
</evidence>
<dbReference type="Pfam" id="PF10208">
    <property type="entry name" value="ARMET_C"/>
    <property type="match status" value="1"/>
</dbReference>
<feature type="chain" id="PRO_5031209802" description="Mesencephalic astrocyte-derived neurotrophic factor homolog" evidence="8">
    <location>
        <begin position="24"/>
        <end position="165"/>
    </location>
</feature>
<keyword evidence="4" id="KW-0964">Secreted</keyword>
<dbReference type="InterPro" id="IPR045333">
    <property type="entry name" value="ARMET-like"/>
</dbReference>
<evidence type="ECO:0000259" key="10">
    <source>
        <dbReference type="Pfam" id="PF20145"/>
    </source>
</evidence>
<evidence type="ECO:0000256" key="1">
    <source>
        <dbReference type="ARBA" id="ARBA00004613"/>
    </source>
</evidence>
<dbReference type="InterPro" id="IPR045332">
    <property type="entry name" value="ARMET_N"/>
</dbReference>
<accession>A0A7S2Y4H6</accession>
<organism evidence="11">
    <name type="scientific">Fibrocapsa japonica</name>
    <dbReference type="NCBI Taxonomy" id="94617"/>
    <lineage>
        <taxon>Eukaryota</taxon>
        <taxon>Sar</taxon>
        <taxon>Stramenopiles</taxon>
        <taxon>Ochrophyta</taxon>
        <taxon>Raphidophyceae</taxon>
        <taxon>Chattonellales</taxon>
        <taxon>Chattonellaceae</taxon>
        <taxon>Fibrocapsa</taxon>
    </lineage>
</organism>
<evidence type="ECO:0000256" key="4">
    <source>
        <dbReference type="ARBA" id="ARBA00022525"/>
    </source>
</evidence>
<dbReference type="Gene3D" id="1.10.720.30">
    <property type="entry name" value="SAP domain"/>
    <property type="match status" value="1"/>
</dbReference>
<dbReference type="AlphaFoldDB" id="A0A7S2Y4H6"/>
<comment type="subcellular location">
    <subcellularLocation>
        <location evidence="1">Secreted</location>
    </subcellularLocation>
</comment>
<dbReference type="GO" id="GO:0005576">
    <property type="term" value="C:extracellular region"/>
    <property type="evidence" value="ECO:0007669"/>
    <property type="project" value="UniProtKB-SubCell"/>
</dbReference>
<evidence type="ECO:0000256" key="3">
    <source>
        <dbReference type="ARBA" id="ARBA00014267"/>
    </source>
</evidence>
<proteinExistence type="inferred from homology"/>
<name>A0A7S2Y4H6_9STRA</name>
<dbReference type="EMBL" id="HBHR01022213">
    <property type="protein sequence ID" value="CAD9873648.1"/>
    <property type="molecule type" value="Transcribed_RNA"/>
</dbReference>
<dbReference type="SUPFAM" id="SSF68906">
    <property type="entry name" value="SAP domain"/>
    <property type="match status" value="1"/>
</dbReference>
<gene>
    <name evidence="11" type="ORF">FJAP1339_LOCUS11377</name>
</gene>
<evidence type="ECO:0000256" key="2">
    <source>
        <dbReference type="ARBA" id="ARBA00005617"/>
    </source>
</evidence>
<comment type="similarity">
    <text evidence="2">Belongs to the ARMET family.</text>
</comment>
<dbReference type="Pfam" id="PF20145">
    <property type="entry name" value="ARMET_N"/>
    <property type="match status" value="1"/>
</dbReference>
<dbReference type="Gene3D" id="1.10.225.10">
    <property type="entry name" value="Saposin-like"/>
    <property type="match status" value="1"/>
</dbReference>
<keyword evidence="6" id="KW-1015">Disulfide bond</keyword>
<feature type="domain" description="ARMET N-terminal" evidence="10">
    <location>
        <begin position="30"/>
        <end position="118"/>
    </location>
</feature>
<evidence type="ECO:0000313" key="11">
    <source>
        <dbReference type="EMBL" id="CAD9873648.1"/>
    </source>
</evidence>
<reference evidence="11" key="1">
    <citation type="submission" date="2021-01" db="EMBL/GenBank/DDBJ databases">
        <authorList>
            <person name="Corre E."/>
            <person name="Pelletier E."/>
            <person name="Niang G."/>
            <person name="Scheremetjew M."/>
            <person name="Finn R."/>
            <person name="Kale V."/>
            <person name="Holt S."/>
            <person name="Cochrane G."/>
            <person name="Meng A."/>
            <person name="Brown T."/>
            <person name="Cohen L."/>
        </authorList>
    </citation>
    <scope>NUCLEOTIDE SEQUENCE</scope>
    <source>
        <strain evidence="11">CCMP1661</strain>
    </source>
</reference>